<dbReference type="Pfam" id="PF01078">
    <property type="entry name" value="Mg_chelatase"/>
    <property type="match status" value="1"/>
</dbReference>
<dbReference type="SUPFAM" id="SSF52540">
    <property type="entry name" value="P-loop containing nucleoside triphosphate hydrolases"/>
    <property type="match status" value="1"/>
</dbReference>
<dbReference type="InterPro" id="IPR045006">
    <property type="entry name" value="CHLI-like"/>
</dbReference>
<dbReference type="InterPro" id="IPR027417">
    <property type="entry name" value="P-loop_NTPase"/>
</dbReference>
<feature type="domain" description="Magnesium chelatase ChlI-like catalytic" evidence="1">
    <location>
        <begin position="2"/>
        <end position="29"/>
    </location>
</feature>
<evidence type="ECO:0000313" key="3">
    <source>
        <dbReference type="EMBL" id="OIQ49960.1"/>
    </source>
</evidence>
<reference evidence="3 4" key="1">
    <citation type="submission" date="2015-09" db="EMBL/GenBank/DDBJ databases">
        <title>Genome of Desulfovibrio dechloracetivorans BerOc1, a mercury methylating strain isolated from highly hydrocarbons and metals contaminated coastal sediments.</title>
        <authorList>
            <person name="Goni Urriza M."/>
            <person name="Gassie C."/>
            <person name="Bouchez O."/>
            <person name="Klopp C."/>
            <person name="Ranchou-Peyruse A."/>
            <person name="Remy G."/>
        </authorList>
    </citation>
    <scope>NUCLEOTIDE SEQUENCE [LARGE SCALE GENOMIC DNA]</scope>
    <source>
        <strain evidence="3 4">BerOc1</strain>
    </source>
</reference>
<proteinExistence type="predicted"/>
<gene>
    <name evidence="3" type="primary">comM_2</name>
    <name evidence="3" type="ORF">BerOc1_01888</name>
</gene>
<dbReference type="InterPro" id="IPR025158">
    <property type="entry name" value="Mg_chelat-rel_C"/>
</dbReference>
<dbReference type="Pfam" id="PF13335">
    <property type="entry name" value="Mg_chelatase_C"/>
    <property type="match status" value="1"/>
</dbReference>
<sequence>MQRYRSKISGPLLDRIDLHVDVPAVPYEDLRQTRSEMDSTTMRARILQARQIQADRFAGRHFSLNAELDGAALEEFCALGEAEHRFLRQAVETLGLSARAYTRILRISRTIADLAQADSIGPDHLAEAINYRSMDREGAS</sequence>
<evidence type="ECO:0000259" key="2">
    <source>
        <dbReference type="Pfam" id="PF13335"/>
    </source>
</evidence>
<accession>A0A1J5N538</accession>
<organism evidence="3 4">
    <name type="scientific">Pseudodesulfovibrio hydrargyri</name>
    <dbReference type="NCBI Taxonomy" id="2125990"/>
    <lineage>
        <taxon>Bacteria</taxon>
        <taxon>Pseudomonadati</taxon>
        <taxon>Thermodesulfobacteriota</taxon>
        <taxon>Desulfovibrionia</taxon>
        <taxon>Desulfovibrionales</taxon>
        <taxon>Desulfovibrionaceae</taxon>
    </lineage>
</organism>
<dbReference type="PANTHER" id="PTHR32039:SF7">
    <property type="entry name" value="COMPETENCE PROTEIN COMM"/>
    <property type="match status" value="1"/>
</dbReference>
<evidence type="ECO:0000313" key="4">
    <source>
        <dbReference type="Proteomes" id="UP000181901"/>
    </source>
</evidence>
<protein>
    <submittedName>
        <fullName evidence="3">Competence protein ComM</fullName>
    </submittedName>
</protein>
<keyword evidence="4" id="KW-1185">Reference proteome</keyword>
<dbReference type="AlphaFoldDB" id="A0A1J5N538"/>
<dbReference type="EMBL" id="LKAQ01000004">
    <property type="protein sequence ID" value="OIQ49960.1"/>
    <property type="molecule type" value="Genomic_DNA"/>
</dbReference>
<dbReference type="GO" id="GO:0005524">
    <property type="term" value="F:ATP binding"/>
    <property type="evidence" value="ECO:0007669"/>
    <property type="project" value="InterPro"/>
</dbReference>
<dbReference type="PANTHER" id="PTHR32039">
    <property type="entry name" value="MAGNESIUM-CHELATASE SUBUNIT CHLI"/>
    <property type="match status" value="1"/>
</dbReference>
<name>A0A1J5N538_9BACT</name>
<feature type="domain" description="Mg chelatase-related protein C-terminal" evidence="2">
    <location>
        <begin position="37"/>
        <end position="132"/>
    </location>
</feature>
<dbReference type="Proteomes" id="UP000181901">
    <property type="component" value="Unassembled WGS sequence"/>
</dbReference>
<dbReference type="Gene3D" id="3.40.50.300">
    <property type="entry name" value="P-loop containing nucleotide triphosphate hydrolases"/>
    <property type="match status" value="1"/>
</dbReference>
<comment type="caution">
    <text evidence="3">The sequence shown here is derived from an EMBL/GenBank/DDBJ whole genome shotgun (WGS) entry which is preliminary data.</text>
</comment>
<evidence type="ECO:0000259" key="1">
    <source>
        <dbReference type="Pfam" id="PF01078"/>
    </source>
</evidence>
<dbReference type="InterPro" id="IPR000523">
    <property type="entry name" value="Mg_chelatse_chII-like_cat_dom"/>
</dbReference>